<evidence type="ECO:0000313" key="1">
    <source>
        <dbReference type="EMBL" id="MFG3014346.1"/>
    </source>
</evidence>
<gene>
    <name evidence="1" type="ORF">ACGFZB_28785</name>
</gene>
<dbReference type="Proteomes" id="UP001604267">
    <property type="component" value="Unassembled WGS sequence"/>
</dbReference>
<reference evidence="1 2" key="1">
    <citation type="submission" date="2024-10" db="EMBL/GenBank/DDBJ databases">
        <title>The Natural Products Discovery Center: Release of the First 8490 Sequenced Strains for Exploring Actinobacteria Biosynthetic Diversity.</title>
        <authorList>
            <person name="Kalkreuter E."/>
            <person name="Kautsar S.A."/>
            <person name="Yang D."/>
            <person name="Bader C.D."/>
            <person name="Teijaro C.N."/>
            <person name="Fluegel L."/>
            <person name="Davis C.M."/>
            <person name="Simpson J.R."/>
            <person name="Lauterbach L."/>
            <person name="Steele A.D."/>
            <person name="Gui C."/>
            <person name="Meng S."/>
            <person name="Li G."/>
            <person name="Viehrig K."/>
            <person name="Ye F."/>
            <person name="Su P."/>
            <person name="Kiefer A.F."/>
            <person name="Nichols A."/>
            <person name="Cepeda A.J."/>
            <person name="Yan W."/>
            <person name="Fan B."/>
            <person name="Jiang Y."/>
            <person name="Adhikari A."/>
            <person name="Zheng C.-J."/>
            <person name="Schuster L."/>
            <person name="Cowan T.M."/>
            <person name="Smanski M.J."/>
            <person name="Chevrette M.G."/>
            <person name="De Carvalho L.P.S."/>
            <person name="Shen B."/>
        </authorList>
    </citation>
    <scope>NUCLEOTIDE SEQUENCE [LARGE SCALE GENOMIC DNA]</scope>
    <source>
        <strain evidence="1 2">NPDC048320</strain>
    </source>
</reference>
<protein>
    <submittedName>
        <fullName evidence="1">Uncharacterized protein</fullName>
    </submittedName>
</protein>
<accession>A0ABW7BF52</accession>
<dbReference type="RefSeq" id="WP_392820965.1">
    <property type="nucleotide sequence ID" value="NZ_JBICYV010000015.1"/>
</dbReference>
<proteinExistence type="predicted"/>
<keyword evidence="2" id="KW-1185">Reference proteome</keyword>
<dbReference type="EMBL" id="JBICYV010000015">
    <property type="protein sequence ID" value="MFG3014346.1"/>
    <property type="molecule type" value="Genomic_DNA"/>
</dbReference>
<sequence>MTDKIPAQSRSDKDTLTYQGRTWRVESEPEVIESRDGAVLVEVWLRGEDIDESQ</sequence>
<name>A0ABW7BF52_9ACTN</name>
<evidence type="ECO:0000313" key="2">
    <source>
        <dbReference type="Proteomes" id="UP001604267"/>
    </source>
</evidence>
<organism evidence="1 2">
    <name type="scientific">Streptomyces cinerochromogenes</name>
    <dbReference type="NCBI Taxonomy" id="66422"/>
    <lineage>
        <taxon>Bacteria</taxon>
        <taxon>Bacillati</taxon>
        <taxon>Actinomycetota</taxon>
        <taxon>Actinomycetes</taxon>
        <taxon>Kitasatosporales</taxon>
        <taxon>Streptomycetaceae</taxon>
        <taxon>Streptomyces</taxon>
    </lineage>
</organism>
<comment type="caution">
    <text evidence="1">The sequence shown here is derived from an EMBL/GenBank/DDBJ whole genome shotgun (WGS) entry which is preliminary data.</text>
</comment>